<sequence>MPSAYDILGIIFGIVSLLVFVKPARRFVDARLPPGRLPGIRNALAETRLLIRQLDCGGCFRGAADAAGVYMNRVDELNNQANALWDDVERWRRSGLVRFLPSKRAWLLRRCLHLRREIDTLHASLLRLPPHDACATPTAALPLVPTPCPLLSTTLTTSQAAQDVLTTEDAQRSTIALRRTITPSPVQDTANSEDAPHGGSQLIPGGSQVISGGLHSALKRRIKVYQCTVCSQTTLRFSAHMAHMKSFHPDAKLFKCPMPTCTRSFWRPDAAKRHLVIKHPGVLSAAMESSLFTPRVEFSTPHVLEVFKATSPSVMLSLCERSDTDSD</sequence>
<organism evidence="3 4">
    <name type="scientific">Trametes pubescens</name>
    <name type="common">White-rot fungus</name>
    <dbReference type="NCBI Taxonomy" id="154538"/>
    <lineage>
        <taxon>Eukaryota</taxon>
        <taxon>Fungi</taxon>
        <taxon>Dikarya</taxon>
        <taxon>Basidiomycota</taxon>
        <taxon>Agaricomycotina</taxon>
        <taxon>Agaricomycetes</taxon>
        <taxon>Polyporales</taxon>
        <taxon>Polyporaceae</taxon>
        <taxon>Trametes</taxon>
    </lineage>
</organism>
<keyword evidence="4" id="KW-1185">Reference proteome</keyword>
<evidence type="ECO:0000313" key="4">
    <source>
        <dbReference type="Proteomes" id="UP000184267"/>
    </source>
</evidence>
<dbReference type="SMART" id="SM00355">
    <property type="entry name" value="ZnF_C2H2"/>
    <property type="match status" value="2"/>
</dbReference>
<dbReference type="PROSITE" id="PS00028">
    <property type="entry name" value="ZINC_FINGER_C2H2_1"/>
    <property type="match status" value="1"/>
</dbReference>
<feature type="region of interest" description="Disordered" evidence="1">
    <location>
        <begin position="177"/>
        <end position="206"/>
    </location>
</feature>
<reference evidence="3 4" key="1">
    <citation type="submission" date="2016-10" db="EMBL/GenBank/DDBJ databases">
        <title>Genome sequence of the basidiomycete white-rot fungus Trametes pubescens.</title>
        <authorList>
            <person name="Makela M.R."/>
            <person name="Granchi Z."/>
            <person name="Peng M."/>
            <person name="De Vries R.P."/>
            <person name="Grigoriev I."/>
            <person name="Riley R."/>
            <person name="Hilden K."/>
        </authorList>
    </citation>
    <scope>NUCLEOTIDE SEQUENCE [LARGE SCALE GENOMIC DNA]</scope>
    <source>
        <strain evidence="3 4">FBCC735</strain>
    </source>
</reference>
<evidence type="ECO:0000259" key="2">
    <source>
        <dbReference type="PROSITE" id="PS00028"/>
    </source>
</evidence>
<evidence type="ECO:0000313" key="3">
    <source>
        <dbReference type="EMBL" id="OJT01643.1"/>
    </source>
</evidence>
<dbReference type="InterPro" id="IPR036236">
    <property type="entry name" value="Znf_C2H2_sf"/>
</dbReference>
<dbReference type="SUPFAM" id="SSF57667">
    <property type="entry name" value="beta-beta-alpha zinc fingers"/>
    <property type="match status" value="1"/>
</dbReference>
<dbReference type="EMBL" id="MNAD01001728">
    <property type="protein sequence ID" value="OJT01643.1"/>
    <property type="molecule type" value="Genomic_DNA"/>
</dbReference>
<dbReference type="AlphaFoldDB" id="A0A1M2V234"/>
<dbReference type="Proteomes" id="UP000184267">
    <property type="component" value="Unassembled WGS sequence"/>
</dbReference>
<dbReference type="Gene3D" id="3.30.160.60">
    <property type="entry name" value="Classic Zinc Finger"/>
    <property type="match status" value="1"/>
</dbReference>
<dbReference type="OrthoDB" id="10588821at2759"/>
<name>A0A1M2V234_TRAPU</name>
<proteinExistence type="predicted"/>
<dbReference type="InterPro" id="IPR013087">
    <property type="entry name" value="Znf_C2H2_type"/>
</dbReference>
<protein>
    <recommendedName>
        <fullName evidence="2">C2H2-type domain-containing protein</fullName>
    </recommendedName>
</protein>
<accession>A0A1M2V234</accession>
<feature type="compositionally biased region" description="Polar residues" evidence="1">
    <location>
        <begin position="181"/>
        <end position="192"/>
    </location>
</feature>
<gene>
    <name evidence="3" type="ORF">TRAPUB_7901</name>
</gene>
<feature type="domain" description="C2H2-type" evidence="2">
    <location>
        <begin position="256"/>
        <end position="279"/>
    </location>
</feature>
<comment type="caution">
    <text evidence="3">The sequence shown here is derived from an EMBL/GenBank/DDBJ whole genome shotgun (WGS) entry which is preliminary data.</text>
</comment>
<evidence type="ECO:0000256" key="1">
    <source>
        <dbReference type="SAM" id="MobiDB-lite"/>
    </source>
</evidence>